<dbReference type="EMBL" id="CP088280">
    <property type="protein sequence ID" value="UGX91770.1"/>
    <property type="molecule type" value="Genomic_DNA"/>
</dbReference>
<dbReference type="Proteomes" id="UP000564836">
    <property type="component" value="Chromosome"/>
</dbReference>
<dbReference type="PANTHER" id="PTHR12126">
    <property type="entry name" value="NADH-UBIQUINONE OXIDOREDUCTASE 39 KDA SUBUNIT-RELATED"/>
    <property type="match status" value="1"/>
</dbReference>
<reference evidence="2" key="2">
    <citation type="submission" date="2020-06" db="EMBL/GenBank/DDBJ databases">
        <title>Whole Genome Sequence of Bradyrhizobium sp. Strain 323S2.</title>
        <authorList>
            <person name="Bromfield E.S.P."/>
        </authorList>
    </citation>
    <scope>NUCLEOTIDE SEQUENCE [LARGE SCALE GENOMIC DNA]</scope>
    <source>
        <strain evidence="2">323S2</strain>
    </source>
</reference>
<organism evidence="2">
    <name type="scientific">Bradyrhizobium barranii subsp. barranii</name>
    <dbReference type="NCBI Taxonomy" id="2823807"/>
    <lineage>
        <taxon>Bacteria</taxon>
        <taxon>Pseudomonadati</taxon>
        <taxon>Pseudomonadota</taxon>
        <taxon>Alphaproteobacteria</taxon>
        <taxon>Hyphomicrobiales</taxon>
        <taxon>Nitrobacteraceae</taxon>
        <taxon>Bradyrhizobium</taxon>
        <taxon>Bradyrhizobium barranii</taxon>
    </lineage>
</organism>
<accession>A0A7Z0TU70</accession>
<dbReference type="PANTHER" id="PTHR12126:SF11">
    <property type="entry name" value="NADH DEHYDROGENASE [UBIQUINONE] 1 ALPHA SUBCOMPLEX SUBUNIT 9, MITOCHONDRIAL"/>
    <property type="match status" value="1"/>
</dbReference>
<feature type="domain" description="NAD-dependent epimerase/dehydratase" evidence="1">
    <location>
        <begin position="28"/>
        <end position="227"/>
    </location>
</feature>
<sequence>MQSTGGRLFGGKAETMTSAPFSQGVPEVVVLGGTGFVGRALAETWPAVHRRPRYLVHRSFPRWLSDSGIRVQRVDLDDPSDVRAALAGGNVLINLLRPDGRGWYPNLLRRLGPSFGDVGLRRCVHASSIDVYAGSAQGLIDEETPVRPLSRYEEEHCEAERNIAGGFPEAAILRLGAVFGPGGRNVVSFAQEMADASFPKLALRRALYGERRMHLVSVGLVARALIHFAVDVCVDAPTVVLLTQDDDSDNNFAFVQDTLAESFGRQPLRNVPALPPAALSLALRLRGLPSQAARRRFSAQKAKGFGLRADGFGEALRNYARMLAVDAEERHI</sequence>
<dbReference type="EMBL" id="JACBFH010000001">
    <property type="protein sequence ID" value="NYY92255.1"/>
    <property type="molecule type" value="Genomic_DNA"/>
</dbReference>
<protein>
    <submittedName>
        <fullName evidence="2">NAD(P)-dependent oxidoreductase</fullName>
    </submittedName>
</protein>
<dbReference type="InterPro" id="IPR001509">
    <property type="entry name" value="Epimerase_deHydtase"/>
</dbReference>
<evidence type="ECO:0000313" key="2">
    <source>
        <dbReference type="EMBL" id="NYY92255.1"/>
    </source>
</evidence>
<evidence type="ECO:0000313" key="4">
    <source>
        <dbReference type="Proteomes" id="UP000564836"/>
    </source>
</evidence>
<dbReference type="Pfam" id="PF01370">
    <property type="entry name" value="Epimerase"/>
    <property type="match status" value="1"/>
</dbReference>
<name>A0A7Z0TU70_9BRAD</name>
<dbReference type="InterPro" id="IPR051207">
    <property type="entry name" value="ComplexI_NDUFA9_subunit"/>
</dbReference>
<dbReference type="AlphaFoldDB" id="A0A7Z0TU70"/>
<reference evidence="3 4" key="3">
    <citation type="journal article" date="2022" name="Int. J. Syst. Evol. Microbiol.">
        <title>Strains of Bradyrhizobium barranii sp. nov. associated with legumes native to Canada are symbionts of soybeans and belong to different subspecies (subsp. barranii subsp. nov. and subsp. apii subsp. nov.) and symbiovars (sv. glycinearum and sv. septentrionale).</title>
        <authorList>
            <person name="Bromfield E.S.P."/>
            <person name="Cloutier S."/>
            <person name="Wasai-Hara S."/>
            <person name="Minamisawa K."/>
        </authorList>
    </citation>
    <scope>NUCLEOTIDE SEQUENCE [LARGE SCALE GENOMIC DNA]</scope>
    <source>
        <strain evidence="3 4">323S2</strain>
    </source>
</reference>
<gene>
    <name evidence="3" type="ORF">G6321_00039455</name>
    <name evidence="2" type="ORF">G6321_28885</name>
</gene>
<evidence type="ECO:0000313" key="3">
    <source>
        <dbReference type="EMBL" id="UGX91770.1"/>
    </source>
</evidence>
<dbReference type="GO" id="GO:0044877">
    <property type="term" value="F:protein-containing complex binding"/>
    <property type="evidence" value="ECO:0007669"/>
    <property type="project" value="TreeGrafter"/>
</dbReference>
<proteinExistence type="predicted"/>
<evidence type="ECO:0000259" key="1">
    <source>
        <dbReference type="Pfam" id="PF01370"/>
    </source>
</evidence>
<dbReference type="SUPFAM" id="SSF51735">
    <property type="entry name" value="NAD(P)-binding Rossmann-fold domains"/>
    <property type="match status" value="1"/>
</dbReference>
<dbReference type="InterPro" id="IPR036291">
    <property type="entry name" value="NAD(P)-bd_dom_sf"/>
</dbReference>
<reference evidence="3 4" key="1">
    <citation type="journal article" date="2017" name="Syst. Appl. Microbiol.">
        <title>Soybeans inoculated with root zone soils of Canadian native legumes harbour diverse and novel Bradyrhizobium spp. that possess agricultural potential.</title>
        <authorList>
            <person name="Bromfield E.S.P."/>
            <person name="Cloutier S."/>
            <person name="Tambong J.T."/>
            <person name="Tran Thi T.V."/>
        </authorList>
    </citation>
    <scope>NUCLEOTIDE SEQUENCE [LARGE SCALE GENOMIC DNA]</scope>
    <source>
        <strain evidence="3 4">323S2</strain>
    </source>
</reference>
<dbReference type="Gene3D" id="3.40.50.720">
    <property type="entry name" value="NAD(P)-binding Rossmann-like Domain"/>
    <property type="match status" value="1"/>
</dbReference>
<dbReference type="RefSeq" id="WP_166350354.1">
    <property type="nucleotide sequence ID" value="NZ_CP088280.1"/>
</dbReference>